<dbReference type="InterPro" id="IPR045330">
    <property type="entry name" value="TRM3/TARBP1"/>
</dbReference>
<dbReference type="PANTHER" id="PTHR12029">
    <property type="entry name" value="RNA METHYLTRANSFERASE"/>
    <property type="match status" value="1"/>
</dbReference>
<dbReference type="Proteomes" id="UP000294530">
    <property type="component" value="Unassembled WGS sequence"/>
</dbReference>
<comment type="caution">
    <text evidence="4">The sequence shown here is derived from an EMBL/GenBank/DDBJ whole genome shotgun (WGS) entry which is preliminary data.</text>
</comment>
<reference evidence="4 5" key="1">
    <citation type="journal article" date="2021" name="Genome Biol.">
        <title>AFLAP: assembly-free linkage analysis pipeline using k-mers from genome sequencing data.</title>
        <authorList>
            <person name="Fletcher K."/>
            <person name="Zhang L."/>
            <person name="Gil J."/>
            <person name="Han R."/>
            <person name="Cavanaugh K."/>
            <person name="Michelmore R."/>
        </authorList>
    </citation>
    <scope>NUCLEOTIDE SEQUENCE [LARGE SCALE GENOMIC DNA]</scope>
    <source>
        <strain evidence="4 5">SF5</strain>
    </source>
</reference>
<evidence type="ECO:0000256" key="1">
    <source>
        <dbReference type="ARBA" id="ARBA00022603"/>
    </source>
</evidence>
<dbReference type="GO" id="GO:0003723">
    <property type="term" value="F:RNA binding"/>
    <property type="evidence" value="ECO:0007669"/>
    <property type="project" value="InterPro"/>
</dbReference>
<dbReference type="GO" id="GO:0016423">
    <property type="term" value="F:tRNA (guanine) methyltransferase activity"/>
    <property type="evidence" value="ECO:0007669"/>
    <property type="project" value="InterPro"/>
</dbReference>
<dbReference type="PANTHER" id="PTHR12029:SF11">
    <property type="entry name" value="METHYLTRANSFERASE TARBP1-RELATED"/>
    <property type="match status" value="1"/>
</dbReference>
<gene>
    <name evidence="4" type="ORF">CCR75_007349</name>
</gene>
<dbReference type="OrthoDB" id="241340at2759"/>
<accession>A0A976FQL5</accession>
<evidence type="ECO:0000313" key="5">
    <source>
        <dbReference type="Proteomes" id="UP000294530"/>
    </source>
</evidence>
<evidence type="ECO:0000259" key="3">
    <source>
        <dbReference type="Pfam" id="PF00588"/>
    </source>
</evidence>
<dbReference type="RefSeq" id="XP_067820686.1">
    <property type="nucleotide sequence ID" value="XM_067965410.1"/>
</dbReference>
<keyword evidence="5" id="KW-1185">Reference proteome</keyword>
<keyword evidence="2" id="KW-0808">Transferase</keyword>
<sequence>MDIISAAWKRWQRFQRAHHGSVELDVKAKEAQYELVALGLTLHVNEVQDLFIEDARVLLSLLTPLPTALTDLESVNRFHFTLVASTILLDDVTTDVVLPLLTLERHALLHQAALNFLRILLETQTDQEAIQKLFTEVYRLLREHRDSEITYNALCRLLELLQRRGLQAVDMVQICKLAINNWSAQPRFLRALVLYNIPTLLDTKDGREMHGQLLELVLDAWNPREMIKSPKELLYLVCVILSKASREVIASAKFQQLVCFALRHNDALVRKQGIQILKLALMDCSLDKELIPPDFEWEMQETCRSTWQKFLTASEVVQVHHEPHLIEQVWPQIAELLVTNLVVYNESKKHLDWKEWPIQFTFDWMQSLLLRLFAHDNPAVKRLFMSNFMKTCLECWDKTTTSSTSIDATSSFTCLPNFQLFVFQDLLRACNDPVLYKNAHRARFQVVVSRFLATFLAFQIVVKKKKHVLDDFVFAVNEAIFGKNVTSHSPEALLSLLQVFQSLYLMHKAIFASCEIQLSTRAVDQLYILLDVHAMQSFSQAMRSKMLCALTHALTGGFVNASALSLSALARIFHIYPFRILLTDDGATLIKYLSWIKASASVNNSYCFSNELATAVQRYLQLHAGDNTDDILSPTQLARLMLLTADVESNTEASYLDPSIHRQEVVSRTPLSALLSNKIHNEVSKRRLVILVAKFEAQVQDLEANCPSSQRFAFSFDREAFYSGRFSFSYLFELAMTVFRNWLENVSSKVTPRVEIQEDLTELVTSGASVLVQMSTHQMTLTGHVHDINRLDALCEELKDILAAAADQSIFNVALAATCLSIVGSNASAVDSLRAFETERLLPLLLSLDTSRRFKGKTDARCAITLAASKWDLLHQVVASSSFISTKLLRDTFDTCINALPIAGMDPLALIPIINVLKLTLSQLAGTLMKAFTDATHVDTLLETVWTAYNDSKAKPDALTRAVILCIFQPAFLLQTELNGTMKRWIARFIGFGARHRPNVIFHMACRLCQTWRAHPLMAISFIDEVIALLLFKEPVIDEKEQLTMDASTSCQGFQDFPIDNENNQVSAITSHAKDRFVRLVVLSFLEDVAVDTASLNKDMHQLMDALVVRFVRINMTSDWQKPHMLNSDGFGKQLRSWQALCVMSKHVTNTRLQESLAMLQSLFAMPHLPSVRYYMELFAMRMTLRFPREMCSGFLLPMLEDANLMPQASASLLLVSAYLVHAQLDDPSNDVEVGDLLETMLPWLGTSHGYTRALAQYLVMTILPRHIHQLELRGHDTPGLRFLKGTAQFLSTNKDSKRLRRRQARQLEDFYPNYECSLLGMLSSGFISEFGELLPRDDALCFRDQLQTAMNELYAQYQLEHYPSTSLQQKSSNVTMNNSWKALKNVQRKIDTTTLLLDERVLPLAMRFDVVHHGDSFNARERPRQPIIMCASLVDKIPNLAGLARTCEILNAQKLIVPNLRLIQEDRTFASVSATAHKWIPLEEVRPQGKMLQDALVRWKSEGYSIVAVEQTTSSVSLVDYMLPRKMVLVLGCEKEGIPLEILQLVDVCVEIPQFGLVRSLNVHVSGALVLWEYTQQQLMTKGSRIKSLGDKIA</sequence>
<dbReference type="SUPFAM" id="SSF75217">
    <property type="entry name" value="alpha/beta knot"/>
    <property type="match status" value="1"/>
</dbReference>
<dbReference type="InterPro" id="IPR029026">
    <property type="entry name" value="tRNA_m1G_MTases_N"/>
</dbReference>
<dbReference type="GeneID" id="94351081"/>
<dbReference type="CDD" id="cd18091">
    <property type="entry name" value="SpoU-like_TRM3-like"/>
    <property type="match status" value="1"/>
</dbReference>
<dbReference type="KEGG" id="blac:94351081"/>
<dbReference type="EMBL" id="SHOA02000004">
    <property type="protein sequence ID" value="TDH71187.1"/>
    <property type="molecule type" value="Genomic_DNA"/>
</dbReference>
<dbReference type="GO" id="GO:0030488">
    <property type="term" value="P:tRNA methylation"/>
    <property type="evidence" value="ECO:0007669"/>
    <property type="project" value="InterPro"/>
</dbReference>
<evidence type="ECO:0000256" key="2">
    <source>
        <dbReference type="ARBA" id="ARBA00022679"/>
    </source>
</evidence>
<name>A0A976FQL5_BRELC</name>
<feature type="domain" description="tRNA/rRNA methyltransferase SpoU type" evidence="3">
    <location>
        <begin position="1433"/>
        <end position="1573"/>
    </location>
</feature>
<dbReference type="Pfam" id="PF00588">
    <property type="entry name" value="SpoU_methylase"/>
    <property type="match status" value="1"/>
</dbReference>
<protein>
    <recommendedName>
        <fullName evidence="3">tRNA/rRNA methyltransferase SpoU type domain-containing protein</fullName>
    </recommendedName>
</protein>
<dbReference type="InterPro" id="IPR044748">
    <property type="entry name" value="Trm3/TARBP1_C"/>
</dbReference>
<proteinExistence type="predicted"/>
<organism evidence="4 5">
    <name type="scientific">Bremia lactucae</name>
    <name type="common">Lettuce downy mildew</name>
    <dbReference type="NCBI Taxonomy" id="4779"/>
    <lineage>
        <taxon>Eukaryota</taxon>
        <taxon>Sar</taxon>
        <taxon>Stramenopiles</taxon>
        <taxon>Oomycota</taxon>
        <taxon>Peronosporomycetes</taxon>
        <taxon>Peronosporales</taxon>
        <taxon>Peronosporaceae</taxon>
        <taxon>Bremia</taxon>
    </lineage>
</organism>
<evidence type="ECO:0000313" key="4">
    <source>
        <dbReference type="EMBL" id="TDH71187.1"/>
    </source>
</evidence>
<dbReference type="Gene3D" id="3.40.1280.10">
    <property type="match status" value="1"/>
</dbReference>
<dbReference type="InterPro" id="IPR029028">
    <property type="entry name" value="Alpha/beta_knot_MTases"/>
</dbReference>
<dbReference type="InterPro" id="IPR001537">
    <property type="entry name" value="SpoU_MeTrfase"/>
</dbReference>
<keyword evidence="1" id="KW-0489">Methyltransferase</keyword>